<organism evidence="2 4">
    <name type="scientific">Flavobacterium glaciei</name>
    <dbReference type="NCBI Taxonomy" id="386300"/>
    <lineage>
        <taxon>Bacteria</taxon>
        <taxon>Pseudomonadati</taxon>
        <taxon>Bacteroidota</taxon>
        <taxon>Flavobacteriia</taxon>
        <taxon>Flavobacteriales</taxon>
        <taxon>Flavobacteriaceae</taxon>
        <taxon>Flavobacterium</taxon>
    </lineage>
</organism>
<dbReference type="AlphaFoldDB" id="A0A562PTW1"/>
<protein>
    <submittedName>
        <fullName evidence="2">Uncharacterized protein</fullName>
    </submittedName>
</protein>
<comment type="caution">
    <text evidence="2">The sequence shown here is derived from an EMBL/GenBank/DDBJ whole genome shotgun (WGS) entry which is preliminary data.</text>
</comment>
<gene>
    <name evidence="1" type="ORF">DFR66_10686</name>
    <name evidence="2" type="ORF">IQ02_01473</name>
</gene>
<dbReference type="EMBL" id="VLKX01000006">
    <property type="protein sequence ID" value="TWI47887.1"/>
    <property type="molecule type" value="Genomic_DNA"/>
</dbReference>
<evidence type="ECO:0000313" key="3">
    <source>
        <dbReference type="Proteomes" id="UP000254518"/>
    </source>
</evidence>
<proteinExistence type="predicted"/>
<sequence length="76" mass="8981">MRLWLNLKASFINSHQKYFLNTIAYKEFEATKSYLETVNDHFRNLNTALIMLVKTQQNLLTVFHYKAKQLGGLMLN</sequence>
<reference evidence="2 4" key="1">
    <citation type="journal article" date="2015" name="Stand. Genomic Sci.">
        <title>Genomic Encyclopedia of Bacterial and Archaeal Type Strains, Phase III: the genomes of soil and plant-associated and newly described type strains.</title>
        <authorList>
            <person name="Whitman W.B."/>
            <person name="Woyke T."/>
            <person name="Klenk H.P."/>
            <person name="Zhou Y."/>
            <person name="Lilburn T.G."/>
            <person name="Beck B.J."/>
            <person name="De Vos P."/>
            <person name="Vandamme P."/>
            <person name="Eisen J.A."/>
            <person name="Garrity G."/>
            <person name="Hugenholtz P."/>
            <person name="Kyrpides N.C."/>
        </authorList>
    </citation>
    <scope>NUCLEOTIDE SEQUENCE [LARGE SCALE GENOMIC DNA]</scope>
    <source>
        <strain evidence="2 4">CGMCC 1.5380</strain>
    </source>
</reference>
<dbReference type="EMBL" id="QQBA01000006">
    <property type="protein sequence ID" value="RDI54979.1"/>
    <property type="molecule type" value="Genomic_DNA"/>
</dbReference>
<accession>A0A562PTW1</accession>
<reference evidence="1 3" key="2">
    <citation type="submission" date="2018-07" db="EMBL/GenBank/DDBJ databases">
        <title>Genomic Encyclopedia of Type Strains, Phase IV (KMG-IV): sequencing the most valuable type-strain genomes for metagenomic binning, comparative biology and taxonomic classification.</title>
        <authorList>
            <person name="Goeker M."/>
        </authorList>
    </citation>
    <scope>NUCLEOTIDE SEQUENCE [LARGE SCALE GENOMIC DNA]</scope>
    <source>
        <strain evidence="1 3">DSM 19728</strain>
    </source>
</reference>
<reference evidence="2" key="3">
    <citation type="submission" date="2019-07" db="EMBL/GenBank/DDBJ databases">
        <authorList>
            <person name="Whitman W."/>
            <person name="Huntemann M."/>
            <person name="Clum A."/>
            <person name="Pillay M."/>
            <person name="Palaniappan K."/>
            <person name="Varghese N."/>
            <person name="Mikhailova N."/>
            <person name="Stamatis D."/>
            <person name="Reddy T."/>
            <person name="Daum C."/>
            <person name="Shapiro N."/>
            <person name="Ivanova N."/>
            <person name="Kyrpides N."/>
            <person name="Woyke T."/>
        </authorList>
    </citation>
    <scope>NUCLEOTIDE SEQUENCE</scope>
    <source>
        <strain evidence="2">CGMCC 1.5380</strain>
    </source>
</reference>
<keyword evidence="3" id="KW-1185">Reference proteome</keyword>
<evidence type="ECO:0000313" key="1">
    <source>
        <dbReference type="EMBL" id="RDI54979.1"/>
    </source>
</evidence>
<dbReference type="Proteomes" id="UP000254518">
    <property type="component" value="Unassembled WGS sequence"/>
</dbReference>
<name>A0A562PTW1_9FLAO</name>
<dbReference type="Proteomes" id="UP000321392">
    <property type="component" value="Unassembled WGS sequence"/>
</dbReference>
<evidence type="ECO:0000313" key="2">
    <source>
        <dbReference type="EMBL" id="TWI47887.1"/>
    </source>
</evidence>
<evidence type="ECO:0000313" key="4">
    <source>
        <dbReference type="Proteomes" id="UP000321392"/>
    </source>
</evidence>